<reference evidence="1 2" key="1">
    <citation type="submission" date="2019-03" db="EMBL/GenBank/DDBJ databases">
        <title>Genomic Encyclopedia of Type Strains, Phase IV (KMG-IV): sequencing the most valuable type-strain genomes for metagenomic binning, comparative biology and taxonomic classification.</title>
        <authorList>
            <person name="Goeker M."/>
        </authorList>
    </citation>
    <scope>NUCLEOTIDE SEQUENCE [LARGE SCALE GENOMIC DNA]</scope>
    <source>
        <strain evidence="1 2">DSM 18792</strain>
    </source>
</reference>
<dbReference type="Proteomes" id="UP000295455">
    <property type="component" value="Unassembled WGS sequence"/>
</dbReference>
<evidence type="ECO:0000313" key="1">
    <source>
        <dbReference type="EMBL" id="TCL65631.1"/>
    </source>
</evidence>
<protein>
    <submittedName>
        <fullName evidence="1">Uncharacterized protein</fullName>
    </submittedName>
</protein>
<dbReference type="EMBL" id="SLUP01000005">
    <property type="protein sequence ID" value="TCL65631.1"/>
    <property type="molecule type" value="Genomic_DNA"/>
</dbReference>
<gene>
    <name evidence="1" type="ORF">EV196_105296</name>
</gene>
<dbReference type="AlphaFoldDB" id="A0A4R1RHT6"/>
<proteinExistence type="predicted"/>
<organism evidence="1 2">
    <name type="scientific">Mariniflexile fucanivorans</name>
    <dbReference type="NCBI Taxonomy" id="264023"/>
    <lineage>
        <taxon>Bacteria</taxon>
        <taxon>Pseudomonadati</taxon>
        <taxon>Bacteroidota</taxon>
        <taxon>Flavobacteriia</taxon>
        <taxon>Flavobacteriales</taxon>
        <taxon>Flavobacteriaceae</taxon>
        <taxon>Mariniflexile</taxon>
    </lineage>
</organism>
<name>A0A4R1RHT6_9FLAO</name>
<keyword evidence="2" id="KW-1185">Reference proteome</keyword>
<accession>A0A4R1RHT6</accession>
<evidence type="ECO:0000313" key="2">
    <source>
        <dbReference type="Proteomes" id="UP000295455"/>
    </source>
</evidence>
<sequence>MESKILNSMAVQILLTEKPSINLSANKIINALIINRNKPKVTTVIGSVKITNMGFTNTFNIAKTIATMMALT</sequence>
<comment type="caution">
    <text evidence="1">The sequence shown here is derived from an EMBL/GenBank/DDBJ whole genome shotgun (WGS) entry which is preliminary data.</text>
</comment>